<dbReference type="RefSeq" id="WP_139097242.1">
    <property type="nucleotide sequence ID" value="NZ_VDFW01000010.1"/>
</dbReference>
<dbReference type="InterPro" id="IPR005475">
    <property type="entry name" value="Transketolase-like_Pyr-bd"/>
</dbReference>
<dbReference type="InterPro" id="IPR009014">
    <property type="entry name" value="Transketo_C/PFOR_II"/>
</dbReference>
<dbReference type="Pfam" id="PF02780">
    <property type="entry name" value="Transketolase_C"/>
    <property type="match status" value="1"/>
</dbReference>
<dbReference type="FunFam" id="3.40.50.920:FF:000001">
    <property type="entry name" value="Pyruvate dehydrogenase E1 beta subunit"/>
    <property type="match status" value="1"/>
</dbReference>
<dbReference type="Proteomes" id="UP000305546">
    <property type="component" value="Unassembled WGS sequence"/>
</dbReference>
<dbReference type="AlphaFoldDB" id="A0A5C4M1Q3"/>
<dbReference type="InterPro" id="IPR033248">
    <property type="entry name" value="Transketolase_C"/>
</dbReference>
<dbReference type="Gene3D" id="3.40.50.920">
    <property type="match status" value="1"/>
</dbReference>
<dbReference type="GO" id="GO:0016491">
    <property type="term" value="F:oxidoreductase activity"/>
    <property type="evidence" value="ECO:0007669"/>
    <property type="project" value="UniProtKB-KW"/>
</dbReference>
<evidence type="ECO:0000259" key="4">
    <source>
        <dbReference type="SMART" id="SM00861"/>
    </source>
</evidence>
<proteinExistence type="predicted"/>
<organism evidence="5 6">
    <name type="scientific">Amycolatopsis alkalitolerans</name>
    <dbReference type="NCBI Taxonomy" id="2547244"/>
    <lineage>
        <taxon>Bacteria</taxon>
        <taxon>Bacillati</taxon>
        <taxon>Actinomycetota</taxon>
        <taxon>Actinomycetes</taxon>
        <taxon>Pseudonocardiales</taxon>
        <taxon>Pseudonocardiaceae</taxon>
        <taxon>Amycolatopsis</taxon>
    </lineage>
</organism>
<dbReference type="InterPro" id="IPR029061">
    <property type="entry name" value="THDP-binding"/>
</dbReference>
<dbReference type="OrthoDB" id="9766715at2"/>
<dbReference type="PANTHER" id="PTHR43257">
    <property type="entry name" value="PYRUVATE DEHYDROGENASE E1 COMPONENT BETA SUBUNIT"/>
    <property type="match status" value="1"/>
</dbReference>
<dbReference type="Gene3D" id="3.40.50.970">
    <property type="match status" value="1"/>
</dbReference>
<evidence type="ECO:0000256" key="1">
    <source>
        <dbReference type="ARBA" id="ARBA00001964"/>
    </source>
</evidence>
<evidence type="ECO:0000313" key="6">
    <source>
        <dbReference type="Proteomes" id="UP000305546"/>
    </source>
</evidence>
<name>A0A5C4M1Q3_9PSEU</name>
<keyword evidence="3" id="KW-0786">Thiamine pyrophosphate</keyword>
<evidence type="ECO:0000313" key="5">
    <source>
        <dbReference type="EMBL" id="TNC25857.1"/>
    </source>
</evidence>
<evidence type="ECO:0000256" key="2">
    <source>
        <dbReference type="ARBA" id="ARBA00023002"/>
    </source>
</evidence>
<comment type="caution">
    <text evidence="5">The sequence shown here is derived from an EMBL/GenBank/DDBJ whole genome shotgun (WGS) entry which is preliminary data.</text>
</comment>
<gene>
    <name evidence="5" type="ORF">FG385_14575</name>
</gene>
<comment type="cofactor">
    <cofactor evidence="1">
        <name>thiamine diphosphate</name>
        <dbReference type="ChEBI" id="CHEBI:58937"/>
    </cofactor>
</comment>
<dbReference type="EMBL" id="VDFW01000010">
    <property type="protein sequence ID" value="TNC25857.1"/>
    <property type="molecule type" value="Genomic_DNA"/>
</dbReference>
<accession>A0A5C4M1Q3</accession>
<dbReference type="Pfam" id="PF02779">
    <property type="entry name" value="Transket_pyr"/>
    <property type="match status" value="1"/>
</dbReference>
<dbReference type="SUPFAM" id="SSF52518">
    <property type="entry name" value="Thiamin diphosphate-binding fold (THDP-binding)"/>
    <property type="match status" value="1"/>
</dbReference>
<sequence>MARTRLIQAIRDGVVEEMERDAKVVVYGEDVELSIVGDLRGVHERFGPGRIRNTPICETTLTGMAVGLAAAGYHVVVQMMFSNFLYTGMDAIGNQMSKLRLMTGGQVELPITVIATFGGGAANAAQHSDTPYAMLMNLGGLNVAVPTTPADAKGLVKTAIRSRNPCFVLEPNGRGGEAGEVPDGEHLVPFGKAAVRREGDAATVVAIGRMLKPALAAAASLETEGVSVEVLDPRTLVPFDEAAVLASVEKTGRLIVVDEARECCSAASQVAAVVAEKGFSLLKGPIRRVTTPNVAIPYAPNAEAHVIPGKARIVDAVRGSVSRSEVLV</sequence>
<keyword evidence="6" id="KW-1185">Reference proteome</keyword>
<feature type="domain" description="Transketolase-like pyrimidine-binding" evidence="4">
    <location>
        <begin position="4"/>
        <end position="177"/>
    </location>
</feature>
<keyword evidence="2" id="KW-0560">Oxidoreductase</keyword>
<reference evidence="5 6" key="1">
    <citation type="submission" date="2019-06" db="EMBL/GenBank/DDBJ databases">
        <title>Amycolatopsis alkalitolerans sp. nov., isolated from Gastrodia elata Blume.</title>
        <authorList>
            <person name="Narsing Rao M.P."/>
            <person name="Li W.J."/>
        </authorList>
    </citation>
    <scope>NUCLEOTIDE SEQUENCE [LARGE SCALE GENOMIC DNA]</scope>
    <source>
        <strain evidence="5 6">SYSUP0005</strain>
    </source>
</reference>
<dbReference type="SMART" id="SM00861">
    <property type="entry name" value="Transket_pyr"/>
    <property type="match status" value="1"/>
</dbReference>
<evidence type="ECO:0000256" key="3">
    <source>
        <dbReference type="ARBA" id="ARBA00023052"/>
    </source>
</evidence>
<dbReference type="GO" id="GO:0000287">
    <property type="term" value="F:magnesium ion binding"/>
    <property type="evidence" value="ECO:0007669"/>
    <property type="project" value="UniProtKB-ARBA"/>
</dbReference>
<dbReference type="PANTHER" id="PTHR43257:SF2">
    <property type="entry name" value="PYRUVATE DEHYDROGENASE E1 COMPONENT SUBUNIT BETA"/>
    <property type="match status" value="1"/>
</dbReference>
<dbReference type="SUPFAM" id="SSF52922">
    <property type="entry name" value="TK C-terminal domain-like"/>
    <property type="match status" value="1"/>
</dbReference>
<protein>
    <submittedName>
        <fullName evidence="5">Alpha-ketoacid dehydrogenase subunit beta</fullName>
    </submittedName>
</protein>